<dbReference type="InterPro" id="IPR018965">
    <property type="entry name" value="Ub-activating_enz_E1_C"/>
</dbReference>
<dbReference type="FunFam" id="3.50.50.80:FF:000002">
    <property type="entry name" value="SUMO-activating enzyme subunit 2"/>
    <property type="match status" value="1"/>
</dbReference>
<feature type="compositionally biased region" description="Basic and acidic residues" evidence="11">
    <location>
        <begin position="86"/>
        <end position="99"/>
    </location>
</feature>
<evidence type="ECO:0000256" key="2">
    <source>
        <dbReference type="ARBA" id="ARBA00004906"/>
    </source>
</evidence>
<evidence type="ECO:0000256" key="10">
    <source>
        <dbReference type="RuleBase" id="RU000519"/>
    </source>
</evidence>
<dbReference type="InterPro" id="IPR033127">
    <property type="entry name" value="UBQ-activ_enz_E1_Cys_AS"/>
</dbReference>
<dbReference type="GO" id="GO:0016925">
    <property type="term" value="P:protein sumoylation"/>
    <property type="evidence" value="ECO:0007669"/>
    <property type="project" value="TreeGrafter"/>
</dbReference>
<dbReference type="InterPro" id="IPR042302">
    <property type="entry name" value="E1_FCCH_sf"/>
</dbReference>
<comment type="pathway">
    <text evidence="2">Protein modification; protein ubiquitination.</text>
</comment>
<evidence type="ECO:0000256" key="4">
    <source>
        <dbReference type="ARBA" id="ARBA00012990"/>
    </source>
</evidence>
<evidence type="ECO:0000256" key="1">
    <source>
        <dbReference type="ARBA" id="ARBA00000488"/>
    </source>
</evidence>
<dbReference type="GO" id="GO:0005737">
    <property type="term" value="C:cytoplasm"/>
    <property type="evidence" value="ECO:0007669"/>
    <property type="project" value="TreeGrafter"/>
</dbReference>
<dbReference type="GO" id="GO:0004839">
    <property type="term" value="F:ubiquitin activating enzyme activity"/>
    <property type="evidence" value="ECO:0007669"/>
    <property type="project" value="UniProtKB-EC"/>
</dbReference>
<dbReference type="InterPro" id="IPR000011">
    <property type="entry name" value="UBQ/SUMO-activ_enz_E1-like"/>
</dbReference>
<dbReference type="InterPro" id="IPR038252">
    <property type="entry name" value="UBA_E1_C_sf"/>
</dbReference>
<feature type="region of interest" description="Disordered" evidence="11">
    <location>
        <begin position="861"/>
        <end position="881"/>
    </location>
</feature>
<comment type="catalytic activity">
    <reaction evidence="1">
        <text>ATP + ubiquitin + [E1 ubiquitin-activating enzyme]-L-cysteine = AMP + diphosphate + S-ubiquitinyl-[E1 ubiquitin-activating enzyme]-L-cysteine.</text>
        <dbReference type="EC" id="6.2.1.45"/>
    </reaction>
</comment>
<evidence type="ECO:0000256" key="8">
    <source>
        <dbReference type="ARBA" id="ARBA00022840"/>
    </source>
</evidence>
<evidence type="ECO:0000256" key="9">
    <source>
        <dbReference type="PROSITE-ProRule" id="PRU10132"/>
    </source>
</evidence>
<dbReference type="Gene3D" id="3.40.50.720">
    <property type="entry name" value="NAD(P)-binding Rossmann-like Domain"/>
    <property type="match status" value="1"/>
</dbReference>
<dbReference type="InterPro" id="IPR019572">
    <property type="entry name" value="UBA_E1_SCCH"/>
</dbReference>
<feature type="compositionally biased region" description="Basic and acidic residues" evidence="11">
    <location>
        <begin position="861"/>
        <end position="879"/>
    </location>
</feature>
<dbReference type="EC" id="6.2.1.45" evidence="4"/>
<evidence type="ECO:0000256" key="5">
    <source>
        <dbReference type="ARBA" id="ARBA00022598"/>
    </source>
</evidence>
<dbReference type="PRINTS" id="PR01849">
    <property type="entry name" value="UBIQUITINACT"/>
</dbReference>
<dbReference type="GO" id="GO:0005524">
    <property type="term" value="F:ATP binding"/>
    <property type="evidence" value="ECO:0007669"/>
    <property type="project" value="UniProtKB-KW"/>
</dbReference>
<accession>A0AA36H1R3</accession>
<evidence type="ECO:0000256" key="11">
    <source>
        <dbReference type="SAM" id="MobiDB-lite"/>
    </source>
</evidence>
<proteinExistence type="inferred from homology"/>
<dbReference type="Proteomes" id="UP001176961">
    <property type="component" value="Unassembled WGS sequence"/>
</dbReference>
<keyword evidence="7 10" id="KW-0833">Ubl conjugation pathway</keyword>
<keyword evidence="5 10" id="KW-0436">Ligase</keyword>
<keyword evidence="6 10" id="KW-0547">Nucleotide-binding</keyword>
<dbReference type="Pfam" id="PF16191">
    <property type="entry name" value="E1_4HB"/>
    <property type="match status" value="1"/>
</dbReference>
<dbReference type="AlphaFoldDB" id="A0AA36H1R3"/>
<dbReference type="InterPro" id="IPR018075">
    <property type="entry name" value="UBQ-activ_enz_E1"/>
</dbReference>
<comment type="caution">
    <text evidence="13">The sequence shown here is derived from an EMBL/GenBank/DDBJ whole genome shotgun (WGS) entry which is preliminary data.</text>
</comment>
<reference evidence="13" key="1">
    <citation type="submission" date="2023-07" db="EMBL/GenBank/DDBJ databases">
        <authorList>
            <consortium name="CYATHOMIX"/>
        </authorList>
    </citation>
    <scope>NUCLEOTIDE SEQUENCE</scope>
    <source>
        <strain evidence="13">N/A</strain>
    </source>
</reference>
<dbReference type="SMART" id="SM00985">
    <property type="entry name" value="UBA_e1_C"/>
    <property type="match status" value="1"/>
</dbReference>
<evidence type="ECO:0000259" key="12">
    <source>
        <dbReference type="SMART" id="SM00985"/>
    </source>
</evidence>
<dbReference type="FunFam" id="3.40.50.720:FF:000015">
    <property type="entry name" value="Ubiquitin-activating enzyme E1 1"/>
    <property type="match status" value="1"/>
</dbReference>
<protein>
    <recommendedName>
        <fullName evidence="4">E1 ubiquitin-activating enzyme</fullName>
        <ecNumber evidence="4">6.2.1.45</ecNumber>
    </recommendedName>
</protein>
<name>A0AA36H1R3_CYLNA</name>
<dbReference type="InterPro" id="IPR032418">
    <property type="entry name" value="E1_FCCH"/>
</dbReference>
<dbReference type="CDD" id="cd01490">
    <property type="entry name" value="Ube1_repeat2"/>
    <property type="match status" value="1"/>
</dbReference>
<dbReference type="Gene3D" id="3.40.50.12550">
    <property type="entry name" value="Ubiquitin-activating enzyme E1, inactive adenylation domain, subdomain 2"/>
    <property type="match status" value="1"/>
</dbReference>
<feature type="active site" description="Glycyl thioester intermediate" evidence="9">
    <location>
        <position position="687"/>
    </location>
</feature>
<evidence type="ECO:0000256" key="3">
    <source>
        <dbReference type="ARBA" id="ARBA00005673"/>
    </source>
</evidence>
<dbReference type="InterPro" id="IPR000594">
    <property type="entry name" value="ThiF_NAD_FAD-bd"/>
</dbReference>
<keyword evidence="14" id="KW-1185">Reference proteome</keyword>
<dbReference type="Pfam" id="PF16190">
    <property type="entry name" value="E1_FCCH"/>
    <property type="match status" value="1"/>
</dbReference>
<gene>
    <name evidence="13" type="ORF">CYNAS_LOCUS14444</name>
</gene>
<dbReference type="Gene3D" id="2.40.30.180">
    <property type="entry name" value="Ubiquitin-activating enzyme E1, FCCH domain"/>
    <property type="match status" value="1"/>
</dbReference>
<dbReference type="InterPro" id="IPR035985">
    <property type="entry name" value="Ubiquitin-activating_enz"/>
</dbReference>
<comment type="similarity">
    <text evidence="3 10">Belongs to the ubiquitin-activating E1 family.</text>
</comment>
<dbReference type="PROSITE" id="PS00865">
    <property type="entry name" value="UBIQUITIN_ACTIVAT_2"/>
    <property type="match status" value="1"/>
</dbReference>
<dbReference type="Pfam" id="PF09358">
    <property type="entry name" value="E1_UFD"/>
    <property type="match status" value="1"/>
</dbReference>
<dbReference type="InterPro" id="IPR042449">
    <property type="entry name" value="Ub-E1_IAD_1"/>
</dbReference>
<dbReference type="PANTHER" id="PTHR10953">
    <property type="entry name" value="UBIQUITIN-ACTIVATING ENZYME E1"/>
    <property type="match status" value="1"/>
</dbReference>
<keyword evidence="8 10" id="KW-0067">ATP-binding</keyword>
<evidence type="ECO:0000256" key="6">
    <source>
        <dbReference type="ARBA" id="ARBA00022741"/>
    </source>
</evidence>
<evidence type="ECO:0000313" key="13">
    <source>
        <dbReference type="EMBL" id="CAJ0602461.1"/>
    </source>
</evidence>
<dbReference type="Pfam" id="PF10585">
    <property type="entry name" value="UBA_E1_SCCH"/>
    <property type="match status" value="1"/>
</dbReference>
<feature type="region of interest" description="Disordered" evidence="11">
    <location>
        <begin position="82"/>
        <end position="108"/>
    </location>
</feature>
<dbReference type="InterPro" id="IPR042063">
    <property type="entry name" value="Ubi_acti_E1_SCCH"/>
</dbReference>
<dbReference type="InterPro" id="IPR045886">
    <property type="entry name" value="ThiF/MoeB/HesA"/>
</dbReference>
<dbReference type="Gene3D" id="3.50.50.80">
    <property type="entry name" value="Ubiquitin-activating enzyme E1, inactive adenylation domain, subdomain 1"/>
    <property type="match status" value="1"/>
</dbReference>
<evidence type="ECO:0000256" key="7">
    <source>
        <dbReference type="ARBA" id="ARBA00022786"/>
    </source>
</evidence>
<evidence type="ECO:0000313" key="14">
    <source>
        <dbReference type="Proteomes" id="UP001176961"/>
    </source>
</evidence>
<dbReference type="InterPro" id="IPR032420">
    <property type="entry name" value="E1_4HB"/>
</dbReference>
<dbReference type="EMBL" id="CATQJL010000305">
    <property type="protein sequence ID" value="CAJ0602461.1"/>
    <property type="molecule type" value="Genomic_DNA"/>
</dbReference>
<organism evidence="13 14">
    <name type="scientific">Cylicocyclus nassatus</name>
    <name type="common">Nematode worm</name>
    <dbReference type="NCBI Taxonomy" id="53992"/>
    <lineage>
        <taxon>Eukaryota</taxon>
        <taxon>Metazoa</taxon>
        <taxon>Ecdysozoa</taxon>
        <taxon>Nematoda</taxon>
        <taxon>Chromadorea</taxon>
        <taxon>Rhabditida</taxon>
        <taxon>Rhabditina</taxon>
        <taxon>Rhabditomorpha</taxon>
        <taxon>Strongyloidea</taxon>
        <taxon>Strongylidae</taxon>
        <taxon>Cylicocyclus</taxon>
    </lineage>
</organism>
<dbReference type="GO" id="GO:0019948">
    <property type="term" value="F:SUMO activating enzyme activity"/>
    <property type="evidence" value="ECO:0007669"/>
    <property type="project" value="TreeGrafter"/>
</dbReference>
<dbReference type="FunFam" id="3.50.50.80:FF:000001">
    <property type="entry name" value="ubiquitin-like modifier-activating enzyme 1"/>
    <property type="match status" value="1"/>
</dbReference>
<dbReference type="Pfam" id="PF00899">
    <property type="entry name" value="ThiF"/>
    <property type="match status" value="1"/>
</dbReference>
<dbReference type="SUPFAM" id="SSF69572">
    <property type="entry name" value="Activating enzymes of the ubiquitin-like proteins"/>
    <property type="match status" value="2"/>
</dbReference>
<dbReference type="CDD" id="cd01491">
    <property type="entry name" value="Ube1_repeat1"/>
    <property type="match status" value="1"/>
</dbReference>
<dbReference type="GO" id="GO:0031510">
    <property type="term" value="C:SUMO activating enzyme complex"/>
    <property type="evidence" value="ECO:0007669"/>
    <property type="project" value="TreeGrafter"/>
</dbReference>
<sequence>MKLYSLYDMITFQSTRLNQRYHATWCESYERFGRKRDPSLRIFMSTILAELSSTDVSASSPPTKKARVVELSDNQKEAAITVKNSAHSDSKRMSSEKNGQEAMDTDTTGLDTNLYSRQIYALGESAMMNLRKASVLISGLGGVGVEIAKNLVLGGIRNVTIQDVKNTRWEDLSAQYYLKENDIGRNRAAASFERLAELNDSVHCQVVTSPLSEELVNQYDLVILTDAPRSTQLKVAGWTRAHNRCLLVVDARGLYSYIFADFGNSFRVDDPNGEKVKEFLIEYIDGETGDVTTLENQMHGLEDGDYVTFSEIKGMSELNGCAPVKVTVKKPHVFNIGDAAKNMSPYEEGGRVKQVKVPTYAVHKPLAESLADPEFVYWDFAKFDYPSQLHALWTALYDFETKHGRHPSPRSDEDVLLLKAELPDGAEVNDKLLKMFSYQASGNLVTVASVVGGIAAQEAMKAVTHHMTPLKQWLYIDSDDALPGEWSEFDNEKLTEEDCKPRDCRYDGQAAVFGWKYQEALFHQKWFVVGAGAIGCELLKNLAMMGLACGEGGLIKITDMDQIEISNLNRQFLFRMNDVGDKKSVVAGRAVKNFNKNVRIEALSERVGTETEHIFNDEFFENLNGVANALDNIDARRYMDRRCVFYRLPLLESGTMGTKGNTQVVYPHLTESYGSSIDPPEKEIPICTLKNFPNEIQHTIQWARDLFVANQFLTDERAFLERLEQMNVNQRTQLLSQVKDVLIDTKPSSAEDCVKWARLLFQEHFHDNIAQMLYSFPPDQVTDQGAKFWSGTKRCPHVLEFDPTQEEHRNFVYAASILRAEVYGLKPILDVDLVMKIASSVQPPPFKPRAGVKIAVTDAEAKENAETEDGKLAEAKENAETDDANADTHLEQLKVKLARLNTKAIHKLNPIDFEKDDDTNHHMELITAASNLRAENYSIPPADRMKTKQIAGRIIPAIATTTATVAGLICIELYKMIASKGLPKTPMTRFKNGFINLALPFFGFSEPIAAQVKKYNDTSFTLWDRLEIQGPKSLQEAVDWIQNETGLEVTMLSSGVSLIYSFFMDAKKRAHRMPMDIKSVVEDVSKRESHCFHLPRALPSSLNFNNLHAIVSGFQHR</sequence>
<dbReference type="NCBIfam" id="TIGR01408">
    <property type="entry name" value="Ube1"/>
    <property type="match status" value="1"/>
</dbReference>
<feature type="domain" description="Ubiquitin-activating enzyme E1 C-terminal" evidence="12">
    <location>
        <begin position="990"/>
        <end position="1107"/>
    </location>
</feature>
<dbReference type="FunFam" id="2.40.30.180:FF:000001">
    <property type="entry name" value="ubiquitin-like modifier-activating enzyme 1"/>
    <property type="match status" value="1"/>
</dbReference>
<dbReference type="PANTHER" id="PTHR10953:SF4">
    <property type="entry name" value="UBIQUITIN-ACTIVATING ENZYME E1 C-TERMINAL DOMAIN-CONTAINING PROTEIN"/>
    <property type="match status" value="1"/>
</dbReference>
<dbReference type="Gene3D" id="1.10.10.2660">
    <property type="entry name" value="Ubiquitin-activating enzyme E1, SCCH domain"/>
    <property type="match status" value="1"/>
</dbReference>
<dbReference type="Gene3D" id="3.10.290.60">
    <property type="entry name" value="Ubiquitin-activating enzyme E1, UFD domain"/>
    <property type="match status" value="1"/>
</dbReference>